<dbReference type="Proteomes" id="UP000515823">
    <property type="component" value="Chromosome"/>
</dbReference>
<protein>
    <submittedName>
        <fullName evidence="7">ABC transporter ATP-binding protein</fullName>
    </submittedName>
</protein>
<dbReference type="Gene3D" id="3.40.50.300">
    <property type="entry name" value="P-loop containing nucleotide triphosphate hydrolases"/>
    <property type="match status" value="1"/>
</dbReference>
<accession>A0A7G9G5B2</accession>
<comment type="similarity">
    <text evidence="1">Belongs to the ABC transporter superfamily.</text>
</comment>
<dbReference type="EMBL" id="CP060634">
    <property type="protein sequence ID" value="QNM05994.1"/>
    <property type="molecule type" value="Genomic_DNA"/>
</dbReference>
<dbReference type="SUPFAM" id="SSF52540">
    <property type="entry name" value="P-loop containing nucleoside triphosphate hydrolases"/>
    <property type="match status" value="1"/>
</dbReference>
<dbReference type="GO" id="GO:0016887">
    <property type="term" value="F:ATP hydrolysis activity"/>
    <property type="evidence" value="ECO:0007669"/>
    <property type="project" value="InterPro"/>
</dbReference>
<evidence type="ECO:0000313" key="7">
    <source>
        <dbReference type="EMBL" id="QNM05994.1"/>
    </source>
</evidence>
<dbReference type="Pfam" id="PF00005">
    <property type="entry name" value="ABC_tran"/>
    <property type="match status" value="1"/>
</dbReference>
<dbReference type="PANTHER" id="PTHR43820">
    <property type="entry name" value="HIGH-AFFINITY BRANCHED-CHAIN AMINO ACID TRANSPORT ATP-BINDING PROTEIN LIVF"/>
    <property type="match status" value="1"/>
</dbReference>
<evidence type="ECO:0000256" key="2">
    <source>
        <dbReference type="ARBA" id="ARBA00022448"/>
    </source>
</evidence>
<organism evidence="7 8">
    <name type="scientific">Qiania dongpingensis</name>
    <dbReference type="NCBI Taxonomy" id="2763669"/>
    <lineage>
        <taxon>Bacteria</taxon>
        <taxon>Bacillati</taxon>
        <taxon>Bacillota</taxon>
        <taxon>Clostridia</taxon>
        <taxon>Lachnospirales</taxon>
        <taxon>Lachnospiraceae</taxon>
        <taxon>Qiania</taxon>
    </lineage>
</organism>
<proteinExistence type="inferred from homology"/>
<dbReference type="InterPro" id="IPR003593">
    <property type="entry name" value="AAA+_ATPase"/>
</dbReference>
<dbReference type="CDD" id="cd03224">
    <property type="entry name" value="ABC_TM1139_LivF_branched"/>
    <property type="match status" value="1"/>
</dbReference>
<keyword evidence="3" id="KW-0547">Nucleotide-binding</keyword>
<evidence type="ECO:0000259" key="6">
    <source>
        <dbReference type="PROSITE" id="PS50893"/>
    </source>
</evidence>
<dbReference type="GO" id="GO:0005524">
    <property type="term" value="F:ATP binding"/>
    <property type="evidence" value="ECO:0007669"/>
    <property type="project" value="UniProtKB-KW"/>
</dbReference>
<evidence type="ECO:0000256" key="5">
    <source>
        <dbReference type="ARBA" id="ARBA00022970"/>
    </source>
</evidence>
<feature type="domain" description="ABC transporter" evidence="6">
    <location>
        <begin position="2"/>
        <end position="234"/>
    </location>
</feature>
<evidence type="ECO:0000256" key="3">
    <source>
        <dbReference type="ARBA" id="ARBA00022741"/>
    </source>
</evidence>
<dbReference type="GO" id="GO:0015658">
    <property type="term" value="F:branched-chain amino acid transmembrane transporter activity"/>
    <property type="evidence" value="ECO:0007669"/>
    <property type="project" value="TreeGrafter"/>
</dbReference>
<gene>
    <name evidence="7" type="ORF">H9Q78_02160</name>
</gene>
<dbReference type="GO" id="GO:0015807">
    <property type="term" value="P:L-amino acid transport"/>
    <property type="evidence" value="ECO:0007669"/>
    <property type="project" value="TreeGrafter"/>
</dbReference>
<dbReference type="PROSITE" id="PS00211">
    <property type="entry name" value="ABC_TRANSPORTER_1"/>
    <property type="match status" value="1"/>
</dbReference>
<reference evidence="7 8" key="1">
    <citation type="submission" date="2020-08" db="EMBL/GenBank/DDBJ databases">
        <authorList>
            <person name="Liu C."/>
            <person name="Sun Q."/>
        </authorList>
    </citation>
    <scope>NUCLEOTIDE SEQUENCE [LARGE SCALE GENOMIC DNA]</scope>
    <source>
        <strain evidence="7 8">NSJ-38</strain>
    </source>
</reference>
<dbReference type="PANTHER" id="PTHR43820:SF4">
    <property type="entry name" value="HIGH-AFFINITY BRANCHED-CHAIN AMINO ACID TRANSPORT ATP-BINDING PROTEIN LIVF"/>
    <property type="match status" value="1"/>
</dbReference>
<evidence type="ECO:0000256" key="1">
    <source>
        <dbReference type="ARBA" id="ARBA00005417"/>
    </source>
</evidence>
<keyword evidence="5" id="KW-0029">Amino-acid transport</keyword>
<dbReference type="SMART" id="SM00382">
    <property type="entry name" value="AAA"/>
    <property type="match status" value="1"/>
</dbReference>
<keyword evidence="2" id="KW-0813">Transport</keyword>
<name>A0A7G9G5B2_9FIRM</name>
<sequence length="235" mass="25414">MLEIKDLTVRYGNITALHGISLEVRKNEVVALVGNNGAGKTTTLRSISGLQKPAKGDILFQGESIVGKPVHKIVQMGLIHVPEGRKIFTKLTVKENLLMGSFSIKSKTEVAENLERVMQVFPKLKERINQYGGTLSGGEQQMLAVGRAMMASPKLLLLDEPSLGLAPQIVDVIGDTVLDIAKLGIPILLVEQNANLALEISNRAYVIETGNIQMSANSADLLKDDTIQKTYLGVS</sequence>
<evidence type="ECO:0000256" key="4">
    <source>
        <dbReference type="ARBA" id="ARBA00022840"/>
    </source>
</evidence>
<dbReference type="InterPro" id="IPR027417">
    <property type="entry name" value="P-loop_NTPase"/>
</dbReference>
<dbReference type="InterPro" id="IPR052156">
    <property type="entry name" value="BCAA_Transport_ATP-bd_LivF"/>
</dbReference>
<dbReference type="KEGG" id="qdo:H9Q78_02160"/>
<dbReference type="RefSeq" id="WP_147596539.1">
    <property type="nucleotide sequence ID" value="NZ_CP060634.1"/>
</dbReference>
<evidence type="ECO:0000313" key="8">
    <source>
        <dbReference type="Proteomes" id="UP000515823"/>
    </source>
</evidence>
<keyword evidence="8" id="KW-1185">Reference proteome</keyword>
<dbReference type="PROSITE" id="PS50893">
    <property type="entry name" value="ABC_TRANSPORTER_2"/>
    <property type="match status" value="1"/>
</dbReference>
<dbReference type="AlphaFoldDB" id="A0A7G9G5B2"/>
<dbReference type="InterPro" id="IPR003439">
    <property type="entry name" value="ABC_transporter-like_ATP-bd"/>
</dbReference>
<dbReference type="InterPro" id="IPR017871">
    <property type="entry name" value="ABC_transporter-like_CS"/>
</dbReference>
<keyword evidence="4 7" id="KW-0067">ATP-binding</keyword>